<dbReference type="Pfam" id="PF04230">
    <property type="entry name" value="PS_pyruv_trans"/>
    <property type="match status" value="1"/>
</dbReference>
<dbReference type="Proteomes" id="UP000322918">
    <property type="component" value="Unassembled WGS sequence"/>
</dbReference>
<evidence type="ECO:0000313" key="3">
    <source>
        <dbReference type="Proteomes" id="UP000322918"/>
    </source>
</evidence>
<accession>A0A5M9H777</accession>
<proteinExistence type="predicted"/>
<feature type="domain" description="Polysaccharide pyruvyl transferase" evidence="1">
    <location>
        <begin position="71"/>
        <end position="214"/>
    </location>
</feature>
<protein>
    <submittedName>
        <fullName evidence="2">Polysaccharide pyruvyl transferase family protein</fullName>
    </submittedName>
</protein>
<dbReference type="AlphaFoldDB" id="A0A5M9H777"/>
<dbReference type="EMBL" id="VWNE01000015">
    <property type="protein sequence ID" value="KAA8482793.1"/>
    <property type="molecule type" value="Genomic_DNA"/>
</dbReference>
<name>A0A5M9H777_9SPHI</name>
<dbReference type="InterPro" id="IPR007345">
    <property type="entry name" value="Polysacch_pyruvyl_Trfase"/>
</dbReference>
<keyword evidence="3" id="KW-1185">Reference proteome</keyword>
<evidence type="ECO:0000313" key="2">
    <source>
        <dbReference type="EMBL" id="KAA8482793.1"/>
    </source>
</evidence>
<dbReference type="OrthoDB" id="9803627at2"/>
<comment type="caution">
    <text evidence="2">The sequence shown here is derived from an EMBL/GenBank/DDBJ whole genome shotgun (WGS) entry which is preliminary data.</text>
</comment>
<keyword evidence="2" id="KW-0808">Transferase</keyword>
<reference evidence="2 3" key="1">
    <citation type="submission" date="2019-09" db="EMBL/GenBank/DDBJ databases">
        <title>Pararcticibacter amylolyticus gen. nov., sp. nov., isolated from a rottenly hemp rope, and reclassification of Pedobacter tournemirensis as Pararcticibacter tournemirensis comb. nov.</title>
        <authorList>
            <person name="Cai Y."/>
        </authorList>
    </citation>
    <scope>NUCLEOTIDE SEQUENCE [LARGE SCALE GENOMIC DNA]</scope>
    <source>
        <strain evidence="2 3">TF5-37.2-LB10</strain>
    </source>
</reference>
<dbReference type="RefSeq" id="WP_141815332.1">
    <property type="nucleotide sequence ID" value="NZ_VFPL01000001.1"/>
</dbReference>
<organism evidence="2 3">
    <name type="scientific">Arcticibacter tournemirensis</name>
    <dbReference type="NCBI Taxonomy" id="699437"/>
    <lineage>
        <taxon>Bacteria</taxon>
        <taxon>Pseudomonadati</taxon>
        <taxon>Bacteroidota</taxon>
        <taxon>Sphingobacteriia</taxon>
        <taxon>Sphingobacteriales</taxon>
        <taxon>Sphingobacteriaceae</taxon>
        <taxon>Arcticibacter</taxon>
    </lineage>
</organism>
<gene>
    <name evidence="2" type="ORF">F1649_11115</name>
</gene>
<sequence>MSLLHKVFNRIRPERKDREYMTYNHIDLYFWSPPSGGLNFGDHLSKIIVNKVLADHNYMLEEEVKQSRRLLALGSVLHFAKDNDVIWGTGVNGKVDLSEHTYYQLDVRAVRGPLTRNFLLERGIEAPAVYGDPALLIPSLFPGRFKRTSKKDYVVVPNLHDMSIVQNSNAENIVSPLSSWNRCISDILEADFVIASSLHGLIIAEAYGIPARYLRLSETENLFKYNDYMMGTGRDEIEPATSLAEALKMGGMKAPLFDSQKLLNAFPTDLWD</sequence>
<evidence type="ECO:0000259" key="1">
    <source>
        <dbReference type="Pfam" id="PF04230"/>
    </source>
</evidence>
<dbReference type="GO" id="GO:0016740">
    <property type="term" value="F:transferase activity"/>
    <property type="evidence" value="ECO:0007669"/>
    <property type="project" value="UniProtKB-KW"/>
</dbReference>